<keyword evidence="3" id="KW-0812">Transmembrane</keyword>
<protein>
    <submittedName>
        <fullName evidence="5">ATP-binding protein</fullName>
    </submittedName>
</protein>
<dbReference type="EMBL" id="JASJEX010000002">
    <property type="protein sequence ID" value="MDJ1129232.1"/>
    <property type="molecule type" value="Genomic_DNA"/>
</dbReference>
<proteinExistence type="predicted"/>
<feature type="transmembrane region" description="Helical" evidence="3">
    <location>
        <begin position="6"/>
        <end position="24"/>
    </location>
</feature>
<keyword evidence="5" id="KW-0067">ATP-binding</keyword>
<gene>
    <name evidence="5" type="ORF">QJ043_03945</name>
</gene>
<dbReference type="CDD" id="cd16935">
    <property type="entry name" value="HATPase_AgrC-ComD-like"/>
    <property type="match status" value="1"/>
</dbReference>
<dbReference type="Gene3D" id="3.30.565.10">
    <property type="entry name" value="Histidine kinase-like ATPase, C-terminal domain"/>
    <property type="match status" value="1"/>
</dbReference>
<evidence type="ECO:0000313" key="6">
    <source>
        <dbReference type="Proteomes" id="UP001431693"/>
    </source>
</evidence>
<keyword evidence="1" id="KW-0175">Coiled coil</keyword>
<keyword evidence="6" id="KW-1185">Reference proteome</keyword>
<evidence type="ECO:0000256" key="2">
    <source>
        <dbReference type="SAM" id="MobiDB-lite"/>
    </source>
</evidence>
<dbReference type="InterPro" id="IPR036890">
    <property type="entry name" value="HATPase_C_sf"/>
</dbReference>
<feature type="coiled-coil region" evidence="1">
    <location>
        <begin position="246"/>
        <end position="273"/>
    </location>
</feature>
<evidence type="ECO:0000256" key="3">
    <source>
        <dbReference type="SAM" id="Phobius"/>
    </source>
</evidence>
<feature type="transmembrane region" description="Helical" evidence="3">
    <location>
        <begin position="73"/>
        <end position="90"/>
    </location>
</feature>
<keyword evidence="5" id="KW-0547">Nucleotide-binding</keyword>
<feature type="transmembrane region" description="Helical" evidence="3">
    <location>
        <begin position="134"/>
        <end position="156"/>
    </location>
</feature>
<dbReference type="GO" id="GO:0005524">
    <property type="term" value="F:ATP binding"/>
    <property type="evidence" value="ECO:0007669"/>
    <property type="project" value="UniProtKB-KW"/>
</dbReference>
<dbReference type="Pfam" id="PF14501">
    <property type="entry name" value="HATPase_c_5"/>
    <property type="match status" value="1"/>
</dbReference>
<comment type="caution">
    <text evidence="5">The sequence shown here is derived from an EMBL/GenBank/DDBJ whole genome shotgun (WGS) entry which is preliminary data.</text>
</comment>
<feature type="region of interest" description="Disordered" evidence="2">
    <location>
        <begin position="448"/>
        <end position="487"/>
    </location>
</feature>
<evidence type="ECO:0000313" key="5">
    <source>
        <dbReference type="EMBL" id="MDJ1129232.1"/>
    </source>
</evidence>
<dbReference type="Proteomes" id="UP001431693">
    <property type="component" value="Unassembled WGS sequence"/>
</dbReference>
<keyword evidence="3" id="KW-1133">Transmembrane helix</keyword>
<sequence length="487" mass="53606">MGSLFWETALTVAQIWIAIAMFVSRMPRRPSFGPRVAVVATLLLAICTATDWFNATPSGASLSERLPIEVEFWPFVALLCFAILAVWFLFEGTLWNAVFCATMGYTVQNLWVGTDRLVTVSLLPLGVFNVIDGWGSALIGLALMTFIYSGCYWFFARRVDRYGLALVNDPRLFLAAVLVVVFDIAFNSVINSLPQIGLASASTGDSLMLFFSLSHVVICLLLLFFELTLLSSTRLQEEVETISRVLEGERRQYERSRENIEAINLKCHDLRHQIRHLQDVGRVVDDAVLQDIANEVNVYDCTYQTGNEALDVILTEKALLASKQGVSLQCIVDGAAVGFMAQSDLYSLFGNAIDNALEAMARIPDDDKGAISIKVRHRGSMAAIHVCNPYVGDIVFVNGLPRTSKRDTRSHGFGTLSMRVLAERYGGSLAIKADDGNYRLNILIPVPEPDPPQVPRTTGENLPGCVAPQEVRGVPASPVPAPREFAR</sequence>
<keyword evidence="3" id="KW-0472">Membrane</keyword>
<feature type="transmembrane region" description="Helical" evidence="3">
    <location>
        <begin position="97"/>
        <end position="114"/>
    </location>
</feature>
<evidence type="ECO:0000256" key="1">
    <source>
        <dbReference type="SAM" id="Coils"/>
    </source>
</evidence>
<reference evidence="5" key="1">
    <citation type="submission" date="2023-05" db="EMBL/GenBank/DDBJ databases">
        <title>[olsenella] sp. nov., isolated from a pig farm feces dump.</title>
        <authorList>
            <person name="Chang Y.-H."/>
        </authorList>
    </citation>
    <scope>NUCLEOTIDE SEQUENCE</scope>
    <source>
        <strain evidence="5">YH-ols2217</strain>
    </source>
</reference>
<name>A0ABT6ZJJ0_9ACTN</name>
<feature type="transmembrane region" description="Helical" evidence="3">
    <location>
        <begin position="172"/>
        <end position="194"/>
    </location>
</feature>
<feature type="domain" description="Sensor histidine kinase NatK-like C-terminal" evidence="4">
    <location>
        <begin position="342"/>
        <end position="445"/>
    </location>
</feature>
<evidence type="ECO:0000259" key="4">
    <source>
        <dbReference type="Pfam" id="PF14501"/>
    </source>
</evidence>
<dbReference type="RefSeq" id="WP_283713956.1">
    <property type="nucleotide sequence ID" value="NZ_JASJEW010000008.1"/>
</dbReference>
<feature type="transmembrane region" description="Helical" evidence="3">
    <location>
        <begin position="206"/>
        <end position="225"/>
    </location>
</feature>
<feature type="transmembrane region" description="Helical" evidence="3">
    <location>
        <begin position="36"/>
        <end position="53"/>
    </location>
</feature>
<dbReference type="InterPro" id="IPR032834">
    <property type="entry name" value="NatK-like_C"/>
</dbReference>
<accession>A0ABT6ZJJ0</accession>
<organism evidence="5 6">
    <name type="scientific">Kribbibacterium absianum</name>
    <dbReference type="NCBI Taxonomy" id="3044210"/>
    <lineage>
        <taxon>Bacteria</taxon>
        <taxon>Bacillati</taxon>
        <taxon>Actinomycetota</taxon>
        <taxon>Coriobacteriia</taxon>
        <taxon>Coriobacteriales</taxon>
        <taxon>Kribbibacteriaceae</taxon>
        <taxon>Kribbibacterium</taxon>
    </lineage>
</organism>
<dbReference type="SUPFAM" id="SSF55874">
    <property type="entry name" value="ATPase domain of HSP90 chaperone/DNA topoisomerase II/histidine kinase"/>
    <property type="match status" value="1"/>
</dbReference>